<accession>A0A9Q1JZ80</accession>
<keyword evidence="3" id="KW-0472">Membrane</keyword>
<feature type="region of interest" description="Disordered" evidence="2">
    <location>
        <begin position="1"/>
        <end position="53"/>
    </location>
</feature>
<dbReference type="InterPro" id="IPR050823">
    <property type="entry name" value="Plant_Ser_Thr_Prot_Kinase"/>
</dbReference>
<comment type="caution">
    <text evidence="4">The sequence shown here is derived from an EMBL/GenBank/DDBJ whole genome shotgun (WGS) entry which is preliminary data.</text>
</comment>
<evidence type="ECO:0000313" key="5">
    <source>
        <dbReference type="Proteomes" id="UP001153076"/>
    </source>
</evidence>
<keyword evidence="3" id="KW-1133">Transmembrane helix</keyword>
<evidence type="ECO:0000313" key="4">
    <source>
        <dbReference type="EMBL" id="KAJ8433563.1"/>
    </source>
</evidence>
<evidence type="ECO:0000256" key="1">
    <source>
        <dbReference type="PROSITE-ProRule" id="PRU10141"/>
    </source>
</evidence>
<reference evidence="4" key="1">
    <citation type="submission" date="2022-04" db="EMBL/GenBank/DDBJ databases">
        <title>Carnegiea gigantea Genome sequencing and assembly v2.</title>
        <authorList>
            <person name="Copetti D."/>
            <person name="Sanderson M.J."/>
            <person name="Burquez A."/>
            <person name="Wojciechowski M.F."/>
        </authorList>
    </citation>
    <scope>NUCLEOTIDE SEQUENCE</scope>
    <source>
        <strain evidence="4">SGP5-SGP5p</strain>
        <tissue evidence="4">Aerial part</tissue>
    </source>
</reference>
<protein>
    <submittedName>
        <fullName evidence="4">Uncharacterized protein</fullName>
    </submittedName>
</protein>
<proteinExistence type="predicted"/>
<dbReference type="Proteomes" id="UP001153076">
    <property type="component" value="Unassembled WGS sequence"/>
</dbReference>
<dbReference type="SUPFAM" id="SSF56112">
    <property type="entry name" value="Protein kinase-like (PK-like)"/>
    <property type="match status" value="1"/>
</dbReference>
<keyword evidence="5" id="KW-1185">Reference proteome</keyword>
<gene>
    <name evidence="4" type="ORF">Cgig2_018116</name>
</gene>
<evidence type="ECO:0000256" key="2">
    <source>
        <dbReference type="SAM" id="MobiDB-lite"/>
    </source>
</evidence>
<feature type="transmembrane region" description="Helical" evidence="3">
    <location>
        <begin position="134"/>
        <end position="154"/>
    </location>
</feature>
<feature type="binding site" evidence="1">
    <location>
        <position position="114"/>
    </location>
    <ligand>
        <name>ATP</name>
        <dbReference type="ChEBI" id="CHEBI:30616"/>
    </ligand>
</feature>
<keyword evidence="3" id="KW-0812">Transmembrane</keyword>
<dbReference type="InterPro" id="IPR017441">
    <property type="entry name" value="Protein_kinase_ATP_BS"/>
</dbReference>
<sequence length="157" mass="16904">MGNCCGSEEDPNAHITTSTSATQEVRDFKPPTVVPKPDKAERGGRPVPADTVGKIIKPDPKIFTFAELRTATKNFRPDSVLGEGGFGRVYRGWLDETTLAPSKPGVGVPVAVKKCNADSAQGIKEWKVSSHNLFLSKSSLFIGCALLTLLVYILKSM</sequence>
<feature type="compositionally biased region" description="Polar residues" evidence="2">
    <location>
        <begin position="14"/>
        <end position="23"/>
    </location>
</feature>
<dbReference type="OrthoDB" id="4062651at2759"/>
<dbReference type="PROSITE" id="PS00107">
    <property type="entry name" value="PROTEIN_KINASE_ATP"/>
    <property type="match status" value="1"/>
</dbReference>
<organism evidence="4 5">
    <name type="scientific">Carnegiea gigantea</name>
    <dbReference type="NCBI Taxonomy" id="171969"/>
    <lineage>
        <taxon>Eukaryota</taxon>
        <taxon>Viridiplantae</taxon>
        <taxon>Streptophyta</taxon>
        <taxon>Embryophyta</taxon>
        <taxon>Tracheophyta</taxon>
        <taxon>Spermatophyta</taxon>
        <taxon>Magnoliopsida</taxon>
        <taxon>eudicotyledons</taxon>
        <taxon>Gunneridae</taxon>
        <taxon>Pentapetalae</taxon>
        <taxon>Caryophyllales</taxon>
        <taxon>Cactineae</taxon>
        <taxon>Cactaceae</taxon>
        <taxon>Cactoideae</taxon>
        <taxon>Echinocereeae</taxon>
        <taxon>Carnegiea</taxon>
    </lineage>
</organism>
<keyword evidence="1" id="KW-0547">Nucleotide-binding</keyword>
<dbReference type="Gene3D" id="3.30.200.20">
    <property type="entry name" value="Phosphorylase Kinase, domain 1"/>
    <property type="match status" value="1"/>
</dbReference>
<dbReference type="GO" id="GO:0005524">
    <property type="term" value="F:ATP binding"/>
    <property type="evidence" value="ECO:0007669"/>
    <property type="project" value="UniProtKB-UniRule"/>
</dbReference>
<name>A0A9Q1JZ80_9CARY</name>
<evidence type="ECO:0000256" key="3">
    <source>
        <dbReference type="SAM" id="Phobius"/>
    </source>
</evidence>
<keyword evidence="1" id="KW-0067">ATP-binding</keyword>
<dbReference type="InterPro" id="IPR011009">
    <property type="entry name" value="Kinase-like_dom_sf"/>
</dbReference>
<dbReference type="PANTHER" id="PTHR45621">
    <property type="entry name" value="OS01G0588500 PROTEIN-RELATED"/>
    <property type="match status" value="1"/>
</dbReference>
<dbReference type="AlphaFoldDB" id="A0A9Q1JZ80"/>
<dbReference type="EMBL" id="JAKOGI010000531">
    <property type="protein sequence ID" value="KAJ8433563.1"/>
    <property type="molecule type" value="Genomic_DNA"/>
</dbReference>